<accession>A0A5C5X0T3</accession>
<feature type="coiled-coil region" evidence="1">
    <location>
        <begin position="481"/>
        <end position="533"/>
    </location>
</feature>
<comment type="caution">
    <text evidence="2">The sequence shown here is derived from an EMBL/GenBank/DDBJ whole genome shotgun (WGS) entry which is preliminary data.</text>
</comment>
<gene>
    <name evidence="2" type="ORF">CA85_39980</name>
</gene>
<dbReference type="Proteomes" id="UP000318053">
    <property type="component" value="Unassembled WGS sequence"/>
</dbReference>
<evidence type="ECO:0000313" key="3">
    <source>
        <dbReference type="Proteomes" id="UP000318053"/>
    </source>
</evidence>
<dbReference type="EMBL" id="SJPK01000012">
    <property type="protein sequence ID" value="TWT56468.1"/>
    <property type="molecule type" value="Genomic_DNA"/>
</dbReference>
<proteinExistence type="predicted"/>
<sequence>MTSTTHLASIVTLTLLSSVLCRGNTAMGQTDLKASSAGDTEPLRPTYIDDVDWQGGSVKVYQGQPGKLLVSPAVVMNLEDIEVRPSLDSLEAYVDATVDCCPYELRRKVAERLSTSRDAFEATDVNPLELDFMMLQPQRGFEDVQPWVSAIDSATGTISPDYEGTAVEWKCPDVRTAELLAAKMKDGLPFSFKWQFTGTADKEQHALEVKGFVKLVEDWSNEFGPPSQVKNDNEYFTVRAKSRLFSDVEKRVSAVYRSSANAPYPLQDSKIKDLRGLLNDHFELATKSGEEIRASEFENAYVDGEQFKPDHYTELYERQIEKVKESAETLSDHLIDKYSDQESLKHFSSLKDEWSKMQRKGETKGSGSYGIGWGSGEAKARVNEEVRKILGNEKLEVENKKSKLTEHLKDTARSAESSEVEWIRKGAGDIWELKEYRLFRKRDWDLLSEDLVYTADVVRYVQSAARKQVRWSRREGASDVFSELRAEIAALRSDLEKHRMSTASRSDDVAKALEDQRDGLQQLKINASNLSKTVQSEKRFRESHFSRSGGVDILNIDRIDGVEEINTAGRNWKWTIKRHVTDENARLRIISPGQKFELWPSPKGKILFRDRTNNDTVTGRIDFSKKGIISHE</sequence>
<protein>
    <submittedName>
        <fullName evidence="2">Uncharacterized protein</fullName>
    </submittedName>
</protein>
<dbReference type="RefSeq" id="WP_146392894.1">
    <property type="nucleotide sequence ID" value="NZ_SJPK01000012.1"/>
</dbReference>
<keyword evidence="1" id="KW-0175">Coiled coil</keyword>
<evidence type="ECO:0000313" key="2">
    <source>
        <dbReference type="EMBL" id="TWT56468.1"/>
    </source>
</evidence>
<keyword evidence="3" id="KW-1185">Reference proteome</keyword>
<name>A0A5C5X0T3_9BACT</name>
<evidence type="ECO:0000256" key="1">
    <source>
        <dbReference type="SAM" id="Coils"/>
    </source>
</evidence>
<reference evidence="2 3" key="1">
    <citation type="submission" date="2019-02" db="EMBL/GenBank/DDBJ databases">
        <title>Deep-cultivation of Planctomycetes and their phenomic and genomic characterization uncovers novel biology.</title>
        <authorList>
            <person name="Wiegand S."/>
            <person name="Jogler M."/>
            <person name="Boedeker C."/>
            <person name="Pinto D."/>
            <person name="Vollmers J."/>
            <person name="Rivas-Marin E."/>
            <person name="Kohn T."/>
            <person name="Peeters S.H."/>
            <person name="Heuer A."/>
            <person name="Rast P."/>
            <person name="Oberbeckmann S."/>
            <person name="Bunk B."/>
            <person name="Jeske O."/>
            <person name="Meyerdierks A."/>
            <person name="Storesund J.E."/>
            <person name="Kallscheuer N."/>
            <person name="Luecker S."/>
            <person name="Lage O.M."/>
            <person name="Pohl T."/>
            <person name="Merkel B.J."/>
            <person name="Hornburger P."/>
            <person name="Mueller R.-W."/>
            <person name="Bruemmer F."/>
            <person name="Labrenz M."/>
            <person name="Spormann A.M."/>
            <person name="Op Den Camp H."/>
            <person name="Overmann J."/>
            <person name="Amann R."/>
            <person name="Jetten M.S.M."/>
            <person name="Mascher T."/>
            <person name="Medema M.H."/>
            <person name="Devos D.P."/>
            <person name="Kaster A.-K."/>
            <person name="Ovreas L."/>
            <person name="Rohde M."/>
            <person name="Galperin M.Y."/>
            <person name="Jogler C."/>
        </authorList>
    </citation>
    <scope>NUCLEOTIDE SEQUENCE [LARGE SCALE GENOMIC DNA]</scope>
    <source>
        <strain evidence="2 3">CA85</strain>
    </source>
</reference>
<organism evidence="2 3">
    <name type="scientific">Allorhodopirellula solitaria</name>
    <dbReference type="NCBI Taxonomy" id="2527987"/>
    <lineage>
        <taxon>Bacteria</taxon>
        <taxon>Pseudomonadati</taxon>
        <taxon>Planctomycetota</taxon>
        <taxon>Planctomycetia</taxon>
        <taxon>Pirellulales</taxon>
        <taxon>Pirellulaceae</taxon>
        <taxon>Allorhodopirellula</taxon>
    </lineage>
</organism>
<dbReference type="AlphaFoldDB" id="A0A5C5X0T3"/>